<dbReference type="AlphaFoldDB" id="L9Y129"/>
<proteinExistence type="predicted"/>
<evidence type="ECO:0008006" key="4">
    <source>
        <dbReference type="Google" id="ProtNLM"/>
    </source>
</evidence>
<evidence type="ECO:0000313" key="3">
    <source>
        <dbReference type="Proteomes" id="UP000011613"/>
    </source>
</evidence>
<organism evidence="2 3">
    <name type="scientific">Natronobacterium gregoryi (strain ATCC 43098 / DSM 3393 / CCM 3738 / CIP 104747 / IAM 13177 / JCM 8860 / NBRC 102187 / NCIMB 2189 / SP2)</name>
    <dbReference type="NCBI Taxonomy" id="797304"/>
    <lineage>
        <taxon>Archaea</taxon>
        <taxon>Methanobacteriati</taxon>
        <taxon>Methanobacteriota</taxon>
        <taxon>Stenosarchaea group</taxon>
        <taxon>Halobacteria</taxon>
        <taxon>Halobacteriales</taxon>
        <taxon>Natrialbaceae</taxon>
        <taxon>Natronobacterium</taxon>
    </lineage>
</organism>
<evidence type="ECO:0000256" key="1">
    <source>
        <dbReference type="SAM" id="MobiDB-lite"/>
    </source>
</evidence>
<feature type="non-terminal residue" evidence="2">
    <location>
        <position position="574"/>
    </location>
</feature>
<reference evidence="2 3" key="1">
    <citation type="journal article" date="2014" name="PLoS Genet.">
        <title>Phylogenetically driven sequencing of extremely halophilic archaea reveals strategies for static and dynamic osmo-response.</title>
        <authorList>
            <person name="Becker E.A."/>
            <person name="Seitzer P.M."/>
            <person name="Tritt A."/>
            <person name="Larsen D."/>
            <person name="Krusor M."/>
            <person name="Yao A.I."/>
            <person name="Wu D."/>
            <person name="Madern D."/>
            <person name="Eisen J.A."/>
            <person name="Darling A.E."/>
            <person name="Facciotti M.T."/>
        </authorList>
    </citation>
    <scope>NUCLEOTIDE SEQUENCE [LARGE SCALE GENOMIC DNA]</scope>
    <source>
        <strain evidence="2 3">SP2</strain>
    </source>
</reference>
<dbReference type="PANTHER" id="PTHR35902">
    <property type="entry name" value="S-LAYER DOMAIN-LIKE PROTEIN-RELATED"/>
    <property type="match status" value="1"/>
</dbReference>
<dbReference type="RefSeq" id="WP_005579754.1">
    <property type="nucleotide sequence ID" value="NZ_AOIC01000080.1"/>
</dbReference>
<accession>L9Y129</accession>
<feature type="region of interest" description="Disordered" evidence="1">
    <location>
        <begin position="58"/>
        <end position="84"/>
    </location>
</feature>
<dbReference type="Proteomes" id="UP000011613">
    <property type="component" value="Unassembled WGS sequence"/>
</dbReference>
<gene>
    <name evidence="2" type="ORF">C490_11111</name>
</gene>
<name>L9Y129_NATGS</name>
<dbReference type="Gene3D" id="2.60.40.10">
    <property type="entry name" value="Immunoglobulins"/>
    <property type="match status" value="1"/>
</dbReference>
<sequence length="574" mass="61083">MRVHSVFIVALTLLLVSSGVFVAGAGTGQADETQPEDPEELYEEGYEDGIEDGQQLAQAQSPLPAHGEPDLRLHAPNPIVQPGETNEVPLVVTNDGELERGTDDVRDAVTTARSVEIDANADDTPLTVKSGTLAIGPVPESQPNDAAQLAVDVPDDVDAGTYTIDVDISYSYTWRSTSGSSVYERSTTDRTSIDVTVDDDARFEIVDVSTDAQIGDTGTLTTAIKNVGNETATDVNVALESMSSSLLFGSLEHETTTPQDTAMVNELEPNETATVRYDVSVMPDTSERYYMIDGTVSFKTADGLQRADDSPSAGVAPMAEQQFSIGDVRSDLHVGEDGDLRGVLTNDGPSKAANVVVHFTEESPTIIPIEPSIAVGSLEPGESASFTLPLDVSSEAEPIDRVLDLAVQYRTSDFEQRMDDDLEVVTAVSEQRDAFTLDVLDREITAGDEKHVDVEVTNNLDEAVTDIEANLFASDPLDSDDDEAFVESLEPGETASITFELEADAGATEKTYPISFDFRYDDASGTSQLSDTTRVAIDVLEGGAGLPVGLIVTLTLLGTGAGAYVLSLIHISDG</sequence>
<dbReference type="EMBL" id="AOIC01000080">
    <property type="protein sequence ID" value="ELY67396.1"/>
    <property type="molecule type" value="Genomic_DNA"/>
</dbReference>
<comment type="caution">
    <text evidence="2">The sequence shown here is derived from an EMBL/GenBank/DDBJ whole genome shotgun (WGS) entry which is preliminary data.</text>
</comment>
<dbReference type="PANTHER" id="PTHR35902:SF3">
    <property type="entry name" value="NPCBM-ASSOCIATED, NEW3 DOMAIN OF ALPHA-GALACTOSIDASE"/>
    <property type="match status" value="1"/>
</dbReference>
<dbReference type="InterPro" id="IPR013783">
    <property type="entry name" value="Ig-like_fold"/>
</dbReference>
<protein>
    <recommendedName>
        <fullName evidence="4">Exo-alpha-sialidase</fullName>
    </recommendedName>
</protein>
<evidence type="ECO:0000313" key="2">
    <source>
        <dbReference type="EMBL" id="ELY67396.1"/>
    </source>
</evidence>